<dbReference type="PANTHER" id="PTHR43491:SF2">
    <property type="entry name" value="UDP-N-ACETYL-D-MANNOSAMINE DEHYDROGENASE"/>
    <property type="match status" value="1"/>
</dbReference>
<evidence type="ECO:0000313" key="3">
    <source>
        <dbReference type="EMBL" id="HGI43826.1"/>
    </source>
</evidence>
<dbReference type="GO" id="GO:0016616">
    <property type="term" value="F:oxidoreductase activity, acting on the CH-OH group of donors, NAD or NADP as acceptor"/>
    <property type="evidence" value="ECO:0007669"/>
    <property type="project" value="InterPro"/>
</dbReference>
<name>A0A7C4FBQ1_THEPE</name>
<dbReference type="InterPro" id="IPR028359">
    <property type="entry name" value="UDP_ManNAc/GlcNAc_DH"/>
</dbReference>
<gene>
    <name evidence="3" type="ORF">ENV17_05535</name>
</gene>
<dbReference type="Pfam" id="PF00984">
    <property type="entry name" value="UDPG_MGDP_dh"/>
    <property type="match status" value="1"/>
</dbReference>
<dbReference type="InterPro" id="IPR008927">
    <property type="entry name" value="6-PGluconate_DH-like_C_sf"/>
</dbReference>
<dbReference type="InterPro" id="IPR036291">
    <property type="entry name" value="NAD(P)-bd_dom_sf"/>
</dbReference>
<dbReference type="AlphaFoldDB" id="A0A7C4FBQ1"/>
<feature type="domain" description="UDP-glucose/GDP-mannose dehydrogenase dimerisation" evidence="2">
    <location>
        <begin position="157"/>
        <end position="232"/>
    </location>
</feature>
<dbReference type="SUPFAM" id="SSF48179">
    <property type="entry name" value="6-phosphogluconate dehydrogenase C-terminal domain-like"/>
    <property type="match status" value="1"/>
</dbReference>
<evidence type="ECO:0000256" key="1">
    <source>
        <dbReference type="ARBA" id="ARBA00006601"/>
    </source>
</evidence>
<dbReference type="Gene3D" id="3.40.50.720">
    <property type="entry name" value="NAD(P)-binding Rossmann-like Domain"/>
    <property type="match status" value="2"/>
</dbReference>
<organism evidence="3">
    <name type="scientific">Thermofilum pendens</name>
    <dbReference type="NCBI Taxonomy" id="2269"/>
    <lineage>
        <taxon>Archaea</taxon>
        <taxon>Thermoproteota</taxon>
        <taxon>Thermoprotei</taxon>
        <taxon>Thermofilales</taxon>
        <taxon>Thermofilaceae</taxon>
        <taxon>Thermofilum</taxon>
    </lineage>
</organism>
<dbReference type="InterPro" id="IPR014026">
    <property type="entry name" value="UDP-Glc/GDP-Man_DH_dimer"/>
</dbReference>
<evidence type="ECO:0000259" key="2">
    <source>
        <dbReference type="Pfam" id="PF00984"/>
    </source>
</evidence>
<dbReference type="EMBL" id="DTFI01000131">
    <property type="protein sequence ID" value="HGI43826.1"/>
    <property type="molecule type" value="Genomic_DNA"/>
</dbReference>
<dbReference type="GO" id="GO:0051287">
    <property type="term" value="F:NAD binding"/>
    <property type="evidence" value="ECO:0007669"/>
    <property type="project" value="InterPro"/>
</dbReference>
<comment type="caution">
    <text evidence="3">The sequence shown here is derived from an EMBL/GenBank/DDBJ whole genome shotgun (WGS) entry which is preliminary data.</text>
</comment>
<dbReference type="PANTHER" id="PTHR43491">
    <property type="entry name" value="UDP-N-ACETYL-D-MANNOSAMINE DEHYDROGENASE"/>
    <property type="match status" value="1"/>
</dbReference>
<dbReference type="SUPFAM" id="SSF51735">
    <property type="entry name" value="NAD(P)-binding Rossmann-fold domains"/>
    <property type="match status" value="1"/>
</dbReference>
<accession>A0A7C4FBQ1</accession>
<reference evidence="3" key="1">
    <citation type="journal article" date="2020" name="mSystems">
        <title>Genome- and Community-Level Interaction Insights into Carbon Utilization and Element Cycling Functions of Hydrothermarchaeota in Hydrothermal Sediment.</title>
        <authorList>
            <person name="Zhou Z."/>
            <person name="Liu Y."/>
            <person name="Xu W."/>
            <person name="Pan J."/>
            <person name="Luo Z.H."/>
            <person name="Li M."/>
        </authorList>
    </citation>
    <scope>NUCLEOTIDE SEQUENCE [LARGE SCALE GENOMIC DNA]</scope>
    <source>
        <strain evidence="3">SpSt-735</strain>
    </source>
</reference>
<proteinExistence type="inferred from homology"/>
<sequence>MQREKVLVVGLGEVGGALYEVLAESGRFELYGYDVDPSRTVHRLEEIPRPVDYLHVAIPYSQRFPDAVAGYAVEFKPRMVVVHSTVAPGTTRNLHARLGVPVAFSPVRGKHPKLKEHLLFWPKWVAALPGSSAGEAAEHLRAAGFKVRLCQEAPESLELAKLWETVYRAVMITAWQELHRVARAHGASLRVVAEFVGEVHEVLGDRPVYYPDFIGGHCLIPNTRILESVHPSKLFEFVLESNEKRREELADPSVRREIYELREYFLKLTKRDYYA</sequence>
<comment type="similarity">
    <text evidence="1">Belongs to the UDP-glucose/GDP-mannose dehydrogenase family.</text>
</comment>
<dbReference type="GO" id="GO:0000271">
    <property type="term" value="P:polysaccharide biosynthetic process"/>
    <property type="evidence" value="ECO:0007669"/>
    <property type="project" value="InterPro"/>
</dbReference>
<protein>
    <submittedName>
        <fullName evidence="3">GDP-mannose dehydrogenase</fullName>
    </submittedName>
</protein>
<dbReference type="GO" id="GO:0016628">
    <property type="term" value="F:oxidoreductase activity, acting on the CH-CH group of donors, NAD or NADP as acceptor"/>
    <property type="evidence" value="ECO:0007669"/>
    <property type="project" value="InterPro"/>
</dbReference>